<feature type="binding site" evidence="9">
    <location>
        <position position="403"/>
    </location>
    <ligand>
        <name>ATP</name>
        <dbReference type="ChEBI" id="CHEBI:30616"/>
    </ligand>
</feature>
<sequence>MTRHILAIDQGTTSSRAILFNETGKPLTHSAREFPQHYPHDGWVEHDPEDIWRDTVAAVKAVVTDETMAIGITNQRETIVLWNRETGKPLYNAIVWQDRRTADICRRLKAEGHEAMIRAKTGLLLDPYFSATKLAWLLDHVEGAREAAAGGKLAAGTIDSFLLWRLTGGRVHATDITNAGRTMLCNIHKGTWDEELLALFDIHPSLLPEIVGNSEIYGETDPGVFGRAIPIAGMAGDQQAALIGQACFLPGMVKSTYGTGCFLLLNTGTEAVTSHNRLLTTPAYKIGTDITYALEGSIFVAGAAIQWLRDKMGLIEEAGETAAIAKAAPDNHGVYLVPAFVGLGAPHWEPDARGLISGMTLDTTAEHIVRATLESIAYQTRDLVDAMRADGADGPQTLRIDGGMAQNDWFAQFLSDILESPVERPASHETTALGAAYLAGLATGLWSGLDDLSDQWEAAGRFEPAMENEQRDILLKGWRSALNRALP</sequence>
<dbReference type="EMBL" id="QRDP01000004">
    <property type="protein sequence ID" value="RED15207.1"/>
    <property type="molecule type" value="Genomic_DNA"/>
</dbReference>
<reference evidence="13 14" key="1">
    <citation type="submission" date="2018-07" db="EMBL/GenBank/DDBJ databases">
        <title>Genomic Encyclopedia of Type Strains, Phase IV (KMG-IV): sequencing the most valuable type-strain genomes for metagenomic binning, comparative biology and taxonomic classification.</title>
        <authorList>
            <person name="Goeker M."/>
        </authorList>
    </citation>
    <scope>NUCLEOTIDE SEQUENCE [LARGE SCALE GENOMIC DNA]</scope>
    <source>
        <strain evidence="13 14">DSM 26725</strain>
    </source>
</reference>
<feature type="binding site" evidence="9">
    <location>
        <position position="237"/>
    </location>
    <ligand>
        <name>glycerol</name>
        <dbReference type="ChEBI" id="CHEBI:17754"/>
    </ligand>
</feature>
<dbReference type="FunFam" id="3.30.420.40:FF:000007">
    <property type="entry name" value="Glycerol kinase"/>
    <property type="match status" value="1"/>
</dbReference>
<dbReference type="Pfam" id="PF00370">
    <property type="entry name" value="FGGY_N"/>
    <property type="match status" value="1"/>
</dbReference>
<name>A0A3D9FCB2_9SPHN</name>
<feature type="binding site" evidence="9">
    <location>
        <position position="302"/>
    </location>
    <ligand>
        <name>ADP</name>
        <dbReference type="ChEBI" id="CHEBI:456216"/>
    </ligand>
</feature>
<comment type="activity regulation">
    <text evidence="9">Inhibited by fructose 1,6-bisphosphate (FBP).</text>
</comment>
<feature type="binding site" evidence="9">
    <location>
        <position position="77"/>
    </location>
    <ligand>
        <name>sn-glycerol 3-phosphate</name>
        <dbReference type="ChEBI" id="CHEBI:57597"/>
    </ligand>
</feature>
<dbReference type="Pfam" id="PF02782">
    <property type="entry name" value="FGGY_C"/>
    <property type="match status" value="1"/>
</dbReference>
<evidence type="ECO:0000256" key="7">
    <source>
        <dbReference type="ARBA" id="ARBA00022840"/>
    </source>
</evidence>
<dbReference type="GO" id="GO:0005829">
    <property type="term" value="C:cytosol"/>
    <property type="evidence" value="ECO:0007669"/>
    <property type="project" value="UniProtKB-ARBA"/>
</dbReference>
<evidence type="ECO:0000313" key="13">
    <source>
        <dbReference type="EMBL" id="RED15207.1"/>
    </source>
</evidence>
<dbReference type="HAMAP" id="MF_00186">
    <property type="entry name" value="Glycerol_kin"/>
    <property type="match status" value="1"/>
</dbReference>
<evidence type="ECO:0000259" key="12">
    <source>
        <dbReference type="Pfam" id="PF02782"/>
    </source>
</evidence>
<evidence type="ECO:0000259" key="11">
    <source>
        <dbReference type="Pfam" id="PF00370"/>
    </source>
</evidence>
<protein>
    <recommendedName>
        <fullName evidence="9">Glycerol kinase</fullName>
        <ecNumber evidence="9">2.7.1.30</ecNumber>
    </recommendedName>
    <alternativeName>
        <fullName evidence="9">ATP:glycerol 3-phosphotransferase</fullName>
    </alternativeName>
    <alternativeName>
        <fullName evidence="9">Glycerokinase</fullName>
        <shortName evidence="9">GK</shortName>
    </alternativeName>
</protein>
<dbReference type="InterPro" id="IPR005999">
    <property type="entry name" value="Glycerol_kin"/>
</dbReference>
<feature type="binding site" evidence="9">
    <location>
        <position position="76"/>
    </location>
    <ligand>
        <name>glycerol</name>
        <dbReference type="ChEBI" id="CHEBI:17754"/>
    </ligand>
</feature>
<keyword evidence="14" id="KW-1185">Reference proteome</keyword>
<keyword evidence="6 9" id="KW-0319">Glycerol metabolism</keyword>
<feature type="binding site" evidence="9">
    <location>
        <position position="16"/>
    </location>
    <ligand>
        <name>ADP</name>
        <dbReference type="ChEBI" id="CHEBI:456216"/>
    </ligand>
</feature>
<evidence type="ECO:0000256" key="9">
    <source>
        <dbReference type="HAMAP-Rule" id="MF_00186"/>
    </source>
</evidence>
<comment type="catalytic activity">
    <reaction evidence="8 9">
        <text>glycerol + ATP = sn-glycerol 3-phosphate + ADP + H(+)</text>
        <dbReference type="Rhea" id="RHEA:21644"/>
        <dbReference type="ChEBI" id="CHEBI:15378"/>
        <dbReference type="ChEBI" id="CHEBI:17754"/>
        <dbReference type="ChEBI" id="CHEBI:30616"/>
        <dbReference type="ChEBI" id="CHEBI:57597"/>
        <dbReference type="ChEBI" id="CHEBI:456216"/>
        <dbReference type="EC" id="2.7.1.30"/>
    </reaction>
</comment>
<comment type="pathway">
    <text evidence="1 9">Polyol metabolism; glycerol degradation via glycerol kinase pathway; sn-glycerol 3-phosphate from glycerol: step 1/1.</text>
</comment>
<feature type="binding site" evidence="9">
    <location>
        <position position="12"/>
    </location>
    <ligand>
        <name>ATP</name>
        <dbReference type="ChEBI" id="CHEBI:30616"/>
    </ligand>
</feature>
<dbReference type="AlphaFoldDB" id="A0A3D9FCB2"/>
<dbReference type="PROSITE" id="PS00445">
    <property type="entry name" value="FGGY_KINASES_2"/>
    <property type="match status" value="1"/>
</dbReference>
<dbReference type="Gene3D" id="3.30.420.40">
    <property type="match status" value="2"/>
</dbReference>
<dbReference type="GO" id="GO:0004370">
    <property type="term" value="F:glycerol kinase activity"/>
    <property type="evidence" value="ECO:0007669"/>
    <property type="project" value="UniProtKB-UniRule"/>
</dbReference>
<dbReference type="OrthoDB" id="9805576at2"/>
<feature type="binding site" evidence="9">
    <location>
        <position position="306"/>
    </location>
    <ligand>
        <name>ATP</name>
        <dbReference type="ChEBI" id="CHEBI:30616"/>
    </ligand>
</feature>
<dbReference type="GO" id="GO:0019563">
    <property type="term" value="P:glycerol catabolic process"/>
    <property type="evidence" value="ECO:0007669"/>
    <property type="project" value="UniProtKB-UniRule"/>
</dbReference>
<dbReference type="RefSeq" id="WP_116234758.1">
    <property type="nucleotide sequence ID" value="NZ_QRDP01000004.1"/>
</dbReference>
<evidence type="ECO:0000256" key="4">
    <source>
        <dbReference type="ARBA" id="ARBA00022741"/>
    </source>
</evidence>
<organism evidence="13 14">
    <name type="scientific">Parasphingopyxis lamellibrachiae</name>
    <dbReference type="NCBI Taxonomy" id="680125"/>
    <lineage>
        <taxon>Bacteria</taxon>
        <taxon>Pseudomonadati</taxon>
        <taxon>Pseudomonadota</taxon>
        <taxon>Alphaproteobacteria</taxon>
        <taxon>Sphingomonadales</taxon>
        <taxon>Sphingomonadaceae</taxon>
        <taxon>Parasphingopyxis</taxon>
    </lineage>
</organism>
<dbReference type="FunFam" id="3.30.420.40:FF:000008">
    <property type="entry name" value="Glycerol kinase"/>
    <property type="match status" value="1"/>
</dbReference>
<feature type="binding site" evidence="9">
    <location>
        <position position="259"/>
    </location>
    <ligand>
        <name>ADP</name>
        <dbReference type="ChEBI" id="CHEBI:456216"/>
    </ligand>
</feature>
<evidence type="ECO:0000256" key="10">
    <source>
        <dbReference type="RuleBase" id="RU003733"/>
    </source>
</evidence>
<feature type="domain" description="Carbohydrate kinase FGGY N-terminal" evidence="11">
    <location>
        <begin position="5"/>
        <end position="244"/>
    </location>
</feature>
<feature type="binding site" evidence="9">
    <location>
        <position position="12"/>
    </location>
    <ligand>
        <name>sn-glycerol 3-phosphate</name>
        <dbReference type="ChEBI" id="CHEBI:57597"/>
    </ligand>
</feature>
<comment type="similarity">
    <text evidence="2 9 10">Belongs to the FGGY kinase family.</text>
</comment>
<feature type="binding site" evidence="9">
    <location>
        <position position="12"/>
    </location>
    <ligand>
        <name>ADP</name>
        <dbReference type="ChEBI" id="CHEBI:456216"/>
    </ligand>
</feature>
<proteinExistence type="inferred from homology"/>
<dbReference type="InterPro" id="IPR000577">
    <property type="entry name" value="Carb_kinase_FGGY"/>
</dbReference>
<comment type="function">
    <text evidence="9">Key enzyme in the regulation of glycerol uptake and metabolism. Catalyzes the phosphorylation of glycerol to yield sn-glycerol 3-phosphate.</text>
</comment>
<dbReference type="InterPro" id="IPR018485">
    <property type="entry name" value="FGGY_C"/>
</dbReference>
<keyword evidence="4 9" id="KW-0547">Nucleotide-binding</keyword>
<feature type="binding site" evidence="9">
    <location>
        <position position="128"/>
    </location>
    <ligand>
        <name>glycerol</name>
        <dbReference type="ChEBI" id="CHEBI:17754"/>
    </ligand>
</feature>
<feature type="domain" description="Carbohydrate kinase FGGY C-terminal" evidence="12">
    <location>
        <begin position="255"/>
        <end position="442"/>
    </location>
</feature>
<dbReference type="PROSITE" id="PS00933">
    <property type="entry name" value="FGGY_KINASES_1"/>
    <property type="match status" value="1"/>
</dbReference>
<evidence type="ECO:0000256" key="5">
    <source>
        <dbReference type="ARBA" id="ARBA00022777"/>
    </source>
</evidence>
<keyword evidence="5 9" id="KW-0418">Kinase</keyword>
<feature type="binding site" evidence="9">
    <location>
        <position position="128"/>
    </location>
    <ligand>
        <name>sn-glycerol 3-phosphate</name>
        <dbReference type="ChEBI" id="CHEBI:57597"/>
    </ligand>
</feature>
<dbReference type="InterPro" id="IPR018484">
    <property type="entry name" value="FGGY_N"/>
</dbReference>
<feature type="binding site" evidence="9">
    <location>
        <position position="302"/>
    </location>
    <ligand>
        <name>ATP</name>
        <dbReference type="ChEBI" id="CHEBI:30616"/>
    </ligand>
</feature>
<dbReference type="UniPathway" id="UPA00618">
    <property type="reaction ID" value="UER00672"/>
</dbReference>
<dbReference type="InterPro" id="IPR043129">
    <property type="entry name" value="ATPase_NBD"/>
</dbReference>
<feature type="binding site" evidence="9">
    <location>
        <position position="77"/>
    </location>
    <ligand>
        <name>glycerol</name>
        <dbReference type="ChEBI" id="CHEBI:17754"/>
    </ligand>
</feature>
<dbReference type="Proteomes" id="UP000256310">
    <property type="component" value="Unassembled WGS sequence"/>
</dbReference>
<dbReference type="PIRSF" id="PIRSF000538">
    <property type="entry name" value="GlpK"/>
    <property type="match status" value="1"/>
</dbReference>
<feature type="binding site" evidence="9">
    <location>
        <position position="259"/>
    </location>
    <ligand>
        <name>ATP</name>
        <dbReference type="ChEBI" id="CHEBI:30616"/>
    </ligand>
</feature>
<dbReference type="InterPro" id="IPR018483">
    <property type="entry name" value="Carb_kinase_FGGY_CS"/>
</dbReference>
<evidence type="ECO:0000256" key="8">
    <source>
        <dbReference type="ARBA" id="ARBA00052101"/>
    </source>
</evidence>
<dbReference type="NCBIfam" id="NF000756">
    <property type="entry name" value="PRK00047.1"/>
    <property type="match status" value="1"/>
</dbReference>
<dbReference type="GO" id="GO:0005524">
    <property type="term" value="F:ATP binding"/>
    <property type="evidence" value="ECO:0007669"/>
    <property type="project" value="UniProtKB-UniRule"/>
</dbReference>
<keyword evidence="7 9" id="KW-0067">ATP-binding</keyword>
<dbReference type="PANTHER" id="PTHR10196">
    <property type="entry name" value="SUGAR KINASE"/>
    <property type="match status" value="1"/>
</dbReference>
<evidence type="ECO:0000256" key="2">
    <source>
        <dbReference type="ARBA" id="ARBA00009156"/>
    </source>
</evidence>
<accession>A0A3D9FCB2</accession>
<dbReference type="CDD" id="cd07786">
    <property type="entry name" value="FGGY_EcGK_like"/>
    <property type="match status" value="1"/>
</dbReference>
<evidence type="ECO:0000313" key="14">
    <source>
        <dbReference type="Proteomes" id="UP000256310"/>
    </source>
</evidence>
<evidence type="ECO:0000256" key="3">
    <source>
        <dbReference type="ARBA" id="ARBA00022679"/>
    </source>
</evidence>
<dbReference type="PANTHER" id="PTHR10196:SF78">
    <property type="entry name" value="GLYCEROL KINASE"/>
    <property type="match status" value="1"/>
</dbReference>
<feature type="binding site" evidence="9">
    <location>
        <position position="407"/>
    </location>
    <ligand>
        <name>ADP</name>
        <dbReference type="ChEBI" id="CHEBI:456216"/>
    </ligand>
</feature>
<evidence type="ECO:0000256" key="6">
    <source>
        <dbReference type="ARBA" id="ARBA00022798"/>
    </source>
</evidence>
<dbReference type="EC" id="2.7.1.30" evidence="9"/>
<evidence type="ECO:0000256" key="1">
    <source>
        <dbReference type="ARBA" id="ARBA00005190"/>
    </source>
</evidence>
<feature type="binding site" evidence="9">
    <location>
        <position position="238"/>
    </location>
    <ligand>
        <name>glycerol</name>
        <dbReference type="ChEBI" id="CHEBI:17754"/>
    </ligand>
</feature>
<dbReference type="GO" id="GO:0006072">
    <property type="term" value="P:glycerol-3-phosphate metabolic process"/>
    <property type="evidence" value="ECO:0007669"/>
    <property type="project" value="InterPro"/>
</dbReference>
<feature type="binding site" evidence="9">
    <location>
        <position position="403"/>
    </location>
    <ligand>
        <name>ADP</name>
        <dbReference type="ChEBI" id="CHEBI:456216"/>
    </ligand>
</feature>
<feature type="binding site" evidence="9">
    <location>
        <position position="13"/>
    </location>
    <ligand>
        <name>ATP</name>
        <dbReference type="ChEBI" id="CHEBI:30616"/>
    </ligand>
</feature>
<dbReference type="SUPFAM" id="SSF53067">
    <property type="entry name" value="Actin-like ATPase domain"/>
    <property type="match status" value="2"/>
</dbReference>
<comment type="caution">
    <text evidence="13">The sequence shown here is derived from an EMBL/GenBank/DDBJ whole genome shotgun (WGS) entry which is preliminary data.</text>
</comment>
<gene>
    <name evidence="9" type="primary">glpK</name>
    <name evidence="13" type="ORF">DFR46_0194</name>
</gene>
<feature type="binding site" evidence="9">
    <location>
        <position position="237"/>
    </location>
    <ligand>
        <name>sn-glycerol 3-phosphate</name>
        <dbReference type="ChEBI" id="CHEBI:57597"/>
    </ligand>
</feature>
<feature type="binding site" evidence="9">
    <location>
        <position position="76"/>
    </location>
    <ligand>
        <name>sn-glycerol 3-phosphate</name>
        <dbReference type="ChEBI" id="CHEBI:57597"/>
    </ligand>
</feature>
<feature type="binding site" evidence="9">
    <location>
        <position position="14"/>
    </location>
    <ligand>
        <name>ATP</name>
        <dbReference type="ChEBI" id="CHEBI:30616"/>
    </ligand>
</feature>
<keyword evidence="3 9" id="KW-0808">Transferase</keyword>
<dbReference type="NCBIfam" id="TIGR01311">
    <property type="entry name" value="glycerol_kin"/>
    <property type="match status" value="1"/>
</dbReference>